<dbReference type="Pfam" id="PF23603">
    <property type="entry name" value="Ubiquitin_TPR1"/>
    <property type="match status" value="1"/>
</dbReference>
<feature type="region of interest" description="Disordered" evidence="2">
    <location>
        <begin position="166"/>
        <end position="191"/>
    </location>
</feature>
<sequence>MDSRTRNSGLCFPGYDGSFPKATRSSRGRADHNVRKSVDTSMCFFELLATVAGQILQQQDEDALNARPLVDLEMPKINTERVQDNSTTYDLESDPRDVSGGTMKLNREDSITATKGLVQLSHTSGTCYEHSGNSSLEDGSDPLPPHKHYSKSLIKPIKAAYLPRKRKHSAALPGGRNKRQSDQCTSKAKSVPLHEEIPVHSRDLEETTIPNNENDMEQLYSSNVVTKFHEIDFVTPLRLDAESPPLVSSGSSEETPFSLKPKSYLTASSSRQNEGRDEFCSWKGGDEDGNSSESMAPNSFLTTSSDVKYSRAMKEQRSTSGTTKRRATGAGVKRKHSEMEDLKESPNAKVQYGRKKANKLLSKDIDQPTTNLPKQLLIDTKSEINVYTSPANGEGEKDTGVSSLATRSSTAKMEDTNVKLSIKSFTVPELMVALPESATIANLKKAVMEAAMKLLGGSLHVRVLLQGKKITDESKSLRQAGISIDGKLDSLDFMLEPNSFPTSSSVGDGFLVLSQNNNQQTLRYPALSEGNEINSDSFHVGTIQGKPQGFHEIDSNNSGSEMQSGAERPAKNNVAGNELVVPGPCALVIHPNQAHNSPNGLAVVPFSQNPAGVSTNKRRMRRPFSVAEVEVLVQAVEKLGTGRWRDVKLHAFPQAKHRTYVDLKDKWKTLVHTASIAPHQRRGEPVPQGLLDRVIQAHSYWTAQQAKQQTVELKIL</sequence>
<dbReference type="Pfam" id="PF00249">
    <property type="entry name" value="Myb_DNA-binding"/>
    <property type="match status" value="1"/>
</dbReference>
<evidence type="ECO:0000256" key="1">
    <source>
        <dbReference type="ARBA" id="ARBA00023125"/>
    </source>
</evidence>
<name>A0A8T2SN58_CERRI</name>
<accession>A0A8T2SN58</accession>
<dbReference type="Gene3D" id="1.10.246.220">
    <property type="match status" value="1"/>
</dbReference>
<feature type="compositionally biased region" description="Basic and acidic residues" evidence="2">
    <location>
        <begin position="273"/>
        <end position="286"/>
    </location>
</feature>
<feature type="compositionally biased region" description="Polar residues" evidence="2">
    <location>
        <begin position="291"/>
        <end position="307"/>
    </location>
</feature>
<dbReference type="InterPro" id="IPR009057">
    <property type="entry name" value="Homeodomain-like_sf"/>
</dbReference>
<dbReference type="InterPro" id="IPR001005">
    <property type="entry name" value="SANT/Myb"/>
</dbReference>
<evidence type="ECO:0000313" key="6">
    <source>
        <dbReference type="Proteomes" id="UP000825935"/>
    </source>
</evidence>
<dbReference type="PROSITE" id="PS51294">
    <property type="entry name" value="HTH_MYB"/>
    <property type="match status" value="1"/>
</dbReference>
<keyword evidence="6" id="KW-1185">Reference proteome</keyword>
<dbReference type="OMA" id="DKENRTD"/>
<dbReference type="PANTHER" id="PTHR21717">
    <property type="entry name" value="TELOMERIC REPEAT BINDING PROTEIN"/>
    <property type="match status" value="1"/>
</dbReference>
<dbReference type="InterPro" id="IPR017930">
    <property type="entry name" value="Myb_dom"/>
</dbReference>
<feature type="region of interest" description="Disordered" evidence="2">
    <location>
        <begin position="389"/>
        <end position="408"/>
    </location>
</feature>
<dbReference type="SMART" id="SM00717">
    <property type="entry name" value="SANT"/>
    <property type="match status" value="1"/>
</dbReference>
<keyword evidence="1" id="KW-0238">DNA-binding</keyword>
<feature type="compositionally biased region" description="Basic and acidic residues" evidence="2">
    <location>
        <begin position="337"/>
        <end position="346"/>
    </location>
</feature>
<evidence type="ECO:0000259" key="4">
    <source>
        <dbReference type="PROSITE" id="PS51294"/>
    </source>
</evidence>
<dbReference type="OrthoDB" id="2020981at2759"/>
<reference evidence="5" key="1">
    <citation type="submission" date="2021-08" db="EMBL/GenBank/DDBJ databases">
        <title>WGS assembly of Ceratopteris richardii.</title>
        <authorList>
            <person name="Marchant D.B."/>
            <person name="Chen G."/>
            <person name="Jenkins J."/>
            <person name="Shu S."/>
            <person name="Leebens-Mack J."/>
            <person name="Grimwood J."/>
            <person name="Schmutz J."/>
            <person name="Soltis P."/>
            <person name="Soltis D."/>
            <person name="Chen Z.-H."/>
        </authorList>
    </citation>
    <scope>NUCLEOTIDE SEQUENCE</scope>
    <source>
        <strain evidence="5">Whitten #5841</strain>
        <tissue evidence="5">Leaf</tissue>
    </source>
</reference>
<feature type="domain" description="Myb-like" evidence="3">
    <location>
        <begin position="616"/>
        <end position="671"/>
    </location>
</feature>
<dbReference type="EMBL" id="CM035423">
    <property type="protein sequence ID" value="KAH7365334.1"/>
    <property type="molecule type" value="Genomic_DNA"/>
</dbReference>
<organism evidence="5 6">
    <name type="scientific">Ceratopteris richardii</name>
    <name type="common">Triangle waterfern</name>
    <dbReference type="NCBI Taxonomy" id="49495"/>
    <lineage>
        <taxon>Eukaryota</taxon>
        <taxon>Viridiplantae</taxon>
        <taxon>Streptophyta</taxon>
        <taxon>Embryophyta</taxon>
        <taxon>Tracheophyta</taxon>
        <taxon>Polypodiopsida</taxon>
        <taxon>Polypodiidae</taxon>
        <taxon>Polypodiales</taxon>
        <taxon>Pteridineae</taxon>
        <taxon>Pteridaceae</taxon>
        <taxon>Parkerioideae</taxon>
        <taxon>Ceratopteris</taxon>
    </lineage>
</organism>
<gene>
    <name evidence="5" type="ORF">KP509_18G021500</name>
</gene>
<dbReference type="GO" id="GO:0042162">
    <property type="term" value="F:telomeric DNA binding"/>
    <property type="evidence" value="ECO:0007669"/>
    <property type="project" value="UniProtKB-ARBA"/>
</dbReference>
<proteinExistence type="predicted"/>
<feature type="region of interest" description="Disordered" evidence="2">
    <location>
        <begin position="243"/>
        <end position="347"/>
    </location>
</feature>
<dbReference type="SUPFAM" id="SSF46689">
    <property type="entry name" value="Homeodomain-like"/>
    <property type="match status" value="1"/>
</dbReference>
<protein>
    <submittedName>
        <fullName evidence="5">Uncharacterized protein</fullName>
    </submittedName>
</protein>
<evidence type="ECO:0000259" key="3">
    <source>
        <dbReference type="PROSITE" id="PS50090"/>
    </source>
</evidence>
<feature type="compositionally biased region" description="Basic residues" evidence="2">
    <location>
        <begin position="323"/>
        <end position="336"/>
    </location>
</feature>
<dbReference type="CDD" id="cd11660">
    <property type="entry name" value="SANT_TRF"/>
    <property type="match status" value="1"/>
</dbReference>
<dbReference type="InterPro" id="IPR057625">
    <property type="entry name" value="TPR1-6-like_ubiquitin"/>
</dbReference>
<dbReference type="PANTHER" id="PTHR21717:SF70">
    <property type="entry name" value="TELOMERE REPEAT-BINDING PROTEIN 2-RELATED"/>
    <property type="match status" value="1"/>
</dbReference>
<comment type="caution">
    <text evidence="5">The sequence shown here is derived from an EMBL/GenBank/DDBJ whole genome shotgun (WGS) entry which is preliminary data.</text>
</comment>
<evidence type="ECO:0000313" key="5">
    <source>
        <dbReference type="EMBL" id="KAH7365335.1"/>
    </source>
</evidence>
<dbReference type="InterPro" id="IPR031105">
    <property type="entry name" value="TRP_plant"/>
</dbReference>
<feature type="compositionally biased region" description="Basic and acidic residues" evidence="2">
    <location>
        <begin position="308"/>
        <end position="317"/>
    </location>
</feature>
<dbReference type="PROSITE" id="PS50090">
    <property type="entry name" value="MYB_LIKE"/>
    <property type="match status" value="1"/>
</dbReference>
<dbReference type="EMBL" id="CM035423">
    <property type="protein sequence ID" value="KAH7365335.1"/>
    <property type="molecule type" value="Genomic_DNA"/>
</dbReference>
<feature type="compositionally biased region" description="Polar residues" evidence="2">
    <location>
        <begin position="246"/>
        <end position="255"/>
    </location>
</feature>
<dbReference type="Proteomes" id="UP000825935">
    <property type="component" value="Chromosome 18"/>
</dbReference>
<evidence type="ECO:0000256" key="2">
    <source>
        <dbReference type="SAM" id="MobiDB-lite"/>
    </source>
</evidence>
<dbReference type="AlphaFoldDB" id="A0A8T2SN58"/>
<feature type="domain" description="HTH myb-type" evidence="4">
    <location>
        <begin position="616"/>
        <end position="675"/>
    </location>
</feature>